<accession>A0A1G8T184</accession>
<dbReference type="RefSeq" id="WP_090934154.1">
    <property type="nucleotide sequence ID" value="NZ_FNDJ01000010.1"/>
</dbReference>
<evidence type="ECO:0000259" key="4">
    <source>
        <dbReference type="Pfam" id="PF17853"/>
    </source>
</evidence>
<dbReference type="PANTHER" id="PTHR33744:SF1">
    <property type="entry name" value="DNA-BINDING TRANSCRIPTIONAL ACTIVATOR ADER"/>
    <property type="match status" value="1"/>
</dbReference>
<reference evidence="5 6" key="1">
    <citation type="submission" date="2016-10" db="EMBL/GenBank/DDBJ databases">
        <authorList>
            <person name="de Groot N.N."/>
        </authorList>
    </citation>
    <scope>NUCLEOTIDE SEQUENCE [LARGE SCALE GENOMIC DNA]</scope>
    <source>
        <strain evidence="5 6">CGMCC 4.6533</strain>
    </source>
</reference>
<name>A0A1G8T184_9ACTN</name>
<dbReference type="STRING" id="633440.SAMN05421869_11025"/>
<sequence length="401" mass="43566">MVRALTLAGCPVHEVLERQTAKLARRLVRGFAEQIPLYRRLPKEELDGEITAITEHNLRLVSRMFRDGEPPTRAELAPLRESAIRRAQEGVPLEALLAAYHLGARMVWEHLFADATPADFDDALAANRLVLLYVGSATAAVCTAYLEERESMLSQEQHSMHAAVSALLGGDRAALAGLRLAPRYLVLAVAVDRHPDEGRRGGAVAGRRKLRRIRTALQRYAAEPVLSALDTSGGIALVPLSGADPGWCEVADLAAAMGKAAGVPVWAAAGFADPAGVPAAAKLAEEVLEVVRIFEQPPGAYRLADVLLEYQLTRSSEATEVLAGLLDPLLDNPDLLRTLKAYLDTGLDRRRTAELLHVHPNTVDYRLRRAVTLTGLDPMDPAHLQRIGAALAARRQLGHRR</sequence>
<dbReference type="AlphaFoldDB" id="A0A1G8T184"/>
<gene>
    <name evidence="5" type="ORF">SAMN05421869_11025</name>
</gene>
<evidence type="ECO:0000313" key="5">
    <source>
        <dbReference type="EMBL" id="SDJ34775.1"/>
    </source>
</evidence>
<dbReference type="Gene3D" id="1.10.10.2840">
    <property type="entry name" value="PucR C-terminal helix-turn-helix domain"/>
    <property type="match status" value="1"/>
</dbReference>
<dbReference type="InterPro" id="IPR025751">
    <property type="entry name" value="RsbRD_N_dom"/>
</dbReference>
<organism evidence="5 6">
    <name type="scientific">Nonomuraea jiangxiensis</name>
    <dbReference type="NCBI Taxonomy" id="633440"/>
    <lineage>
        <taxon>Bacteria</taxon>
        <taxon>Bacillati</taxon>
        <taxon>Actinomycetota</taxon>
        <taxon>Actinomycetes</taxon>
        <taxon>Streptosporangiales</taxon>
        <taxon>Streptosporangiaceae</taxon>
        <taxon>Nonomuraea</taxon>
    </lineage>
</organism>
<dbReference type="InterPro" id="IPR025736">
    <property type="entry name" value="PucR_C-HTH_dom"/>
</dbReference>
<dbReference type="InterPro" id="IPR042070">
    <property type="entry name" value="PucR_C-HTH_sf"/>
</dbReference>
<dbReference type="Pfam" id="PF13556">
    <property type="entry name" value="HTH_30"/>
    <property type="match status" value="1"/>
</dbReference>
<evidence type="ECO:0000313" key="6">
    <source>
        <dbReference type="Proteomes" id="UP000199202"/>
    </source>
</evidence>
<protein>
    <submittedName>
        <fullName evidence="5">PucR C-terminal helix-turn-helix domain-containing protein</fullName>
    </submittedName>
</protein>
<dbReference type="Pfam" id="PF14361">
    <property type="entry name" value="RsbRD_N"/>
    <property type="match status" value="1"/>
</dbReference>
<dbReference type="Pfam" id="PF17853">
    <property type="entry name" value="GGDEF_2"/>
    <property type="match status" value="1"/>
</dbReference>
<feature type="domain" description="PucR C-terminal helix-turn-helix" evidence="2">
    <location>
        <begin position="335"/>
        <end position="393"/>
    </location>
</feature>
<evidence type="ECO:0000256" key="1">
    <source>
        <dbReference type="ARBA" id="ARBA00006754"/>
    </source>
</evidence>
<dbReference type="PANTHER" id="PTHR33744">
    <property type="entry name" value="CARBOHYDRATE DIACID REGULATOR"/>
    <property type="match status" value="1"/>
</dbReference>
<evidence type="ECO:0000259" key="2">
    <source>
        <dbReference type="Pfam" id="PF13556"/>
    </source>
</evidence>
<dbReference type="InterPro" id="IPR051448">
    <property type="entry name" value="CdaR-like_regulators"/>
</dbReference>
<feature type="domain" description="CdaR GGDEF-like" evidence="4">
    <location>
        <begin position="171"/>
        <end position="290"/>
    </location>
</feature>
<keyword evidence="6" id="KW-1185">Reference proteome</keyword>
<comment type="similarity">
    <text evidence="1">Belongs to the CdaR family.</text>
</comment>
<proteinExistence type="inferred from homology"/>
<dbReference type="OrthoDB" id="4571023at2"/>
<evidence type="ECO:0000259" key="3">
    <source>
        <dbReference type="Pfam" id="PF14361"/>
    </source>
</evidence>
<dbReference type="InterPro" id="IPR041522">
    <property type="entry name" value="CdaR_GGDEF"/>
</dbReference>
<feature type="domain" description="RsbT co-antagonist protein RsbRD N-terminal" evidence="3">
    <location>
        <begin position="22"/>
        <end position="158"/>
    </location>
</feature>
<dbReference type="Proteomes" id="UP000199202">
    <property type="component" value="Unassembled WGS sequence"/>
</dbReference>
<dbReference type="EMBL" id="FNDJ01000010">
    <property type="protein sequence ID" value="SDJ34775.1"/>
    <property type="molecule type" value="Genomic_DNA"/>
</dbReference>